<dbReference type="InParanoid" id="A0A061G8S7"/>
<evidence type="ECO:0000256" key="3">
    <source>
        <dbReference type="ARBA" id="ARBA00010617"/>
    </source>
</evidence>
<evidence type="ECO:0000256" key="9">
    <source>
        <dbReference type="ARBA" id="ARBA00023136"/>
    </source>
</evidence>
<gene>
    <name evidence="13" type="ORF">TCM_027708</name>
</gene>
<keyword evidence="6 11" id="KW-0560">Oxidoreductase</keyword>
<evidence type="ECO:0000256" key="11">
    <source>
        <dbReference type="RuleBase" id="RU000461"/>
    </source>
</evidence>
<comment type="cofactor">
    <cofactor evidence="1 10">
        <name>heme</name>
        <dbReference type="ChEBI" id="CHEBI:30413"/>
    </cofactor>
</comment>
<dbReference type="GO" id="GO:0005506">
    <property type="term" value="F:iron ion binding"/>
    <property type="evidence" value="ECO:0007669"/>
    <property type="project" value="InterPro"/>
</dbReference>
<dbReference type="PRINTS" id="PR00385">
    <property type="entry name" value="P450"/>
</dbReference>
<dbReference type="InterPro" id="IPR002401">
    <property type="entry name" value="Cyt_P450_E_grp-I"/>
</dbReference>
<evidence type="ECO:0000256" key="12">
    <source>
        <dbReference type="SAM" id="Phobius"/>
    </source>
</evidence>
<dbReference type="HOGENOM" id="CLU_001570_4_0_1"/>
<keyword evidence="12" id="KW-0812">Transmembrane</keyword>
<dbReference type="GO" id="GO:0020037">
    <property type="term" value="F:heme binding"/>
    <property type="evidence" value="ECO:0007669"/>
    <property type="project" value="InterPro"/>
</dbReference>
<dbReference type="PRINTS" id="PR00463">
    <property type="entry name" value="EP450I"/>
</dbReference>
<keyword evidence="12" id="KW-1133">Transmembrane helix</keyword>
<dbReference type="CDD" id="cd20655">
    <property type="entry name" value="CYP93"/>
    <property type="match status" value="1"/>
</dbReference>
<dbReference type="PANTHER" id="PTHR47943">
    <property type="entry name" value="CYTOCHROME P450 93A3-LIKE"/>
    <property type="match status" value="1"/>
</dbReference>
<dbReference type="STRING" id="3641.A0A061G8S7"/>
<accession>A0A061G8S7</accession>
<dbReference type="Gene3D" id="1.10.630.10">
    <property type="entry name" value="Cytochrome P450"/>
    <property type="match status" value="1"/>
</dbReference>
<keyword evidence="5 10" id="KW-0479">Metal-binding</keyword>
<dbReference type="FunFam" id="1.10.630.10:FF:000019">
    <property type="entry name" value="Cytochrome P450 family protein"/>
    <property type="match status" value="1"/>
</dbReference>
<dbReference type="EMBL" id="CM001884">
    <property type="protein sequence ID" value="EOY26245.1"/>
    <property type="molecule type" value="Genomic_DNA"/>
</dbReference>
<dbReference type="Pfam" id="PF00067">
    <property type="entry name" value="p450"/>
    <property type="match status" value="1"/>
</dbReference>
<dbReference type="Proteomes" id="UP000026915">
    <property type="component" value="Chromosome 6"/>
</dbReference>
<dbReference type="GO" id="GO:0016709">
    <property type="term" value="F:oxidoreductase activity, acting on paired donors, with incorporation or reduction of molecular oxygen, NAD(P)H as one donor, and incorporation of one atom of oxygen"/>
    <property type="evidence" value="ECO:0000318"/>
    <property type="project" value="GO_Central"/>
</dbReference>
<keyword evidence="8 11" id="KW-0503">Monooxygenase</keyword>
<evidence type="ECO:0000256" key="1">
    <source>
        <dbReference type="ARBA" id="ARBA00001971"/>
    </source>
</evidence>
<evidence type="ECO:0000256" key="10">
    <source>
        <dbReference type="PIRSR" id="PIRSR602401-1"/>
    </source>
</evidence>
<evidence type="ECO:0000256" key="8">
    <source>
        <dbReference type="ARBA" id="ARBA00023033"/>
    </source>
</evidence>
<evidence type="ECO:0000313" key="13">
    <source>
        <dbReference type="EMBL" id="EOY26245.1"/>
    </source>
</evidence>
<evidence type="ECO:0000256" key="5">
    <source>
        <dbReference type="ARBA" id="ARBA00022723"/>
    </source>
</evidence>
<dbReference type="PROSITE" id="PS00086">
    <property type="entry name" value="CYTOCHROME_P450"/>
    <property type="match status" value="1"/>
</dbReference>
<keyword evidence="14" id="KW-1185">Reference proteome</keyword>
<dbReference type="PANTHER" id="PTHR47943:SF8">
    <property type="entry name" value="CYTOCHROME P450"/>
    <property type="match status" value="1"/>
</dbReference>
<dbReference type="OMA" id="AKLCFGD"/>
<evidence type="ECO:0000256" key="4">
    <source>
        <dbReference type="ARBA" id="ARBA00022617"/>
    </source>
</evidence>
<dbReference type="InterPro" id="IPR036396">
    <property type="entry name" value="Cyt_P450_sf"/>
</dbReference>
<comment type="subcellular location">
    <subcellularLocation>
        <location evidence="2">Membrane</location>
    </subcellularLocation>
</comment>
<feature type="binding site" description="axial binding residue" evidence="10">
    <location>
        <position position="463"/>
    </location>
    <ligand>
        <name>heme</name>
        <dbReference type="ChEBI" id="CHEBI:30413"/>
    </ligand>
    <ligandPart>
        <name>Fe</name>
        <dbReference type="ChEBI" id="CHEBI:18248"/>
    </ligandPart>
</feature>
<dbReference type="SUPFAM" id="SSF48264">
    <property type="entry name" value="Cytochrome P450"/>
    <property type="match status" value="1"/>
</dbReference>
<protein>
    <submittedName>
        <fullName evidence="13">Cytochrome P450, putative</fullName>
    </submittedName>
</protein>
<evidence type="ECO:0000256" key="2">
    <source>
        <dbReference type="ARBA" id="ARBA00004370"/>
    </source>
</evidence>
<comment type="similarity">
    <text evidence="3 11">Belongs to the cytochrome P450 family.</text>
</comment>
<dbReference type="GO" id="GO:0016020">
    <property type="term" value="C:membrane"/>
    <property type="evidence" value="ECO:0000318"/>
    <property type="project" value="GO_Central"/>
</dbReference>
<proteinExistence type="inferred from homology"/>
<name>A0A061G8S7_THECC</name>
<evidence type="ECO:0000256" key="7">
    <source>
        <dbReference type="ARBA" id="ARBA00023004"/>
    </source>
</evidence>
<evidence type="ECO:0000256" key="6">
    <source>
        <dbReference type="ARBA" id="ARBA00023002"/>
    </source>
</evidence>
<sequence length="527" mass="59394">MTVTPPWNLGKDCKMNSISDLHYYLLCFLLLLFSAFLLRSISNKSSKSAPGRHLPPSPPSLPIIGHLHHVRPVLHKSFHHLSSKYGPLLYLRLGSYPCLVVSTSSMAEEIFKTQDVNFAARPVSPFGDGLLFGNDGFITAMYGDYWRFMKKLCVTELLGTRQVERSRAVRHQEITRFLRQMIQSASNTEVVDVGARLMKLTNNIICRMVMSTSCSEEDDEAERIRELVKRSFELAGKMSLANSLGPLKKFGFWLYAKEAKEVTTRYDELLEKLLKEHEERAKSNDREGNKDLMDILLEAYHDDEAEFRITLGQLKSFILDLFIGGTSTSAETMQWAVAELINHPTVYKIARDEIESVVGRSRLVEETDIPSLHYLQAIVKETLRLHPNSPLIPRVCHQGCKINGFDIPARTPVALNVYSIARDPAIWENPNEFCPERFLVSSKTETKGQNFDFTPFGGGRRACPGKNLAYAVMNTAIASMIQCIDWKVIGEDGDGAKLSMQEAIGMSLTMASPLRCLPLVYFNPFEA</sequence>
<evidence type="ECO:0000313" key="14">
    <source>
        <dbReference type="Proteomes" id="UP000026915"/>
    </source>
</evidence>
<dbReference type="FunCoup" id="A0A061G8S7">
    <property type="interactions" value="286"/>
</dbReference>
<keyword evidence="7 10" id="KW-0408">Iron</keyword>
<organism evidence="13 14">
    <name type="scientific">Theobroma cacao</name>
    <name type="common">Cacao</name>
    <name type="synonym">Cocoa</name>
    <dbReference type="NCBI Taxonomy" id="3641"/>
    <lineage>
        <taxon>Eukaryota</taxon>
        <taxon>Viridiplantae</taxon>
        <taxon>Streptophyta</taxon>
        <taxon>Embryophyta</taxon>
        <taxon>Tracheophyta</taxon>
        <taxon>Spermatophyta</taxon>
        <taxon>Magnoliopsida</taxon>
        <taxon>eudicotyledons</taxon>
        <taxon>Gunneridae</taxon>
        <taxon>Pentapetalae</taxon>
        <taxon>rosids</taxon>
        <taxon>malvids</taxon>
        <taxon>Malvales</taxon>
        <taxon>Malvaceae</taxon>
        <taxon>Byttnerioideae</taxon>
        <taxon>Theobroma</taxon>
    </lineage>
</organism>
<keyword evidence="9 12" id="KW-0472">Membrane</keyword>
<keyword evidence="4 10" id="KW-0349">Heme</keyword>
<feature type="transmembrane region" description="Helical" evidence="12">
    <location>
        <begin position="21"/>
        <end position="38"/>
    </location>
</feature>
<dbReference type="InterPro" id="IPR001128">
    <property type="entry name" value="Cyt_P450"/>
</dbReference>
<dbReference type="InterPro" id="IPR017972">
    <property type="entry name" value="Cyt_P450_CS"/>
</dbReference>
<reference evidence="13 14" key="1">
    <citation type="journal article" date="2013" name="Genome Biol.">
        <title>The genome sequence of the most widely cultivated cacao type and its use to identify candidate genes regulating pod color.</title>
        <authorList>
            <person name="Motamayor J.C."/>
            <person name="Mockaitis K."/>
            <person name="Schmutz J."/>
            <person name="Haiminen N."/>
            <person name="Iii D.L."/>
            <person name="Cornejo O."/>
            <person name="Findley S.D."/>
            <person name="Zheng P."/>
            <person name="Utro F."/>
            <person name="Royaert S."/>
            <person name="Saski C."/>
            <person name="Jenkins J."/>
            <person name="Podicheti R."/>
            <person name="Zhao M."/>
            <person name="Scheffler B.E."/>
            <person name="Stack J.C."/>
            <person name="Feltus F.A."/>
            <person name="Mustiga G.M."/>
            <person name="Amores F."/>
            <person name="Phillips W."/>
            <person name="Marelli J.P."/>
            <person name="May G.D."/>
            <person name="Shapiro H."/>
            <person name="Ma J."/>
            <person name="Bustamante C.D."/>
            <person name="Schnell R.J."/>
            <person name="Main D."/>
            <person name="Gilbert D."/>
            <person name="Parida L."/>
            <person name="Kuhn D.N."/>
        </authorList>
    </citation>
    <scope>NUCLEOTIDE SEQUENCE [LARGE SCALE GENOMIC DNA]</scope>
    <source>
        <strain evidence="14">cv. Matina 1-6</strain>
    </source>
</reference>
<dbReference type="Gramene" id="EOY26245">
    <property type="protein sequence ID" value="EOY26245"/>
    <property type="gene ID" value="TCM_027708"/>
</dbReference>
<dbReference type="AlphaFoldDB" id="A0A061G8S7"/>
<dbReference type="eggNOG" id="KOG0156">
    <property type="taxonomic scope" value="Eukaryota"/>
</dbReference>